<keyword evidence="1" id="KW-0645">Protease</keyword>
<dbReference type="SUPFAM" id="SSF102712">
    <property type="entry name" value="JAB1/MPN domain"/>
    <property type="match status" value="1"/>
</dbReference>
<comment type="caution">
    <text evidence="7">The sequence shown here is derived from an EMBL/GenBank/DDBJ whole genome shotgun (WGS) entry which is preliminary data.</text>
</comment>
<keyword evidence="3" id="KW-0378">Hydrolase</keyword>
<dbReference type="Pfam" id="PF14464">
    <property type="entry name" value="Prok-JAB"/>
    <property type="match status" value="1"/>
</dbReference>
<reference evidence="8" key="1">
    <citation type="journal article" date="2019" name="Int. J. Syst. Evol. Microbiol.">
        <title>The Global Catalogue of Microorganisms (GCM) 10K type strain sequencing project: providing services to taxonomists for standard genome sequencing and annotation.</title>
        <authorList>
            <consortium name="The Broad Institute Genomics Platform"/>
            <consortium name="The Broad Institute Genome Sequencing Center for Infectious Disease"/>
            <person name="Wu L."/>
            <person name="Ma J."/>
        </authorList>
    </citation>
    <scope>NUCLEOTIDE SEQUENCE [LARGE SCALE GENOMIC DNA]</scope>
    <source>
        <strain evidence="8">KCTC 33576</strain>
    </source>
</reference>
<keyword evidence="2" id="KW-0479">Metal-binding</keyword>
<evidence type="ECO:0000259" key="6">
    <source>
        <dbReference type="Pfam" id="PF14464"/>
    </source>
</evidence>
<proteinExistence type="predicted"/>
<sequence>MRLPIDAAALESIALTIRSSDPRLETGGALFGPSDGSKVLHAAGPGPRAEHGPRSFLRDLAFTQHEAGRLYQADRSHWIGEWHTHVDVPPTPSDLDLHTYAKHMADRDLGFDRFLALIIAISESQPILAAWILERHGNELILMQAGTQLLDLS</sequence>
<dbReference type="EMBL" id="JBHUOP010000003">
    <property type="protein sequence ID" value="MFD2840676.1"/>
    <property type="molecule type" value="Genomic_DNA"/>
</dbReference>
<dbReference type="RefSeq" id="WP_377466550.1">
    <property type="nucleotide sequence ID" value="NZ_JBHUOP010000003.1"/>
</dbReference>
<evidence type="ECO:0000313" key="8">
    <source>
        <dbReference type="Proteomes" id="UP001597391"/>
    </source>
</evidence>
<evidence type="ECO:0000256" key="1">
    <source>
        <dbReference type="ARBA" id="ARBA00022670"/>
    </source>
</evidence>
<keyword evidence="8" id="KW-1185">Reference proteome</keyword>
<evidence type="ECO:0000256" key="2">
    <source>
        <dbReference type="ARBA" id="ARBA00022723"/>
    </source>
</evidence>
<dbReference type="Gene3D" id="3.40.140.10">
    <property type="entry name" value="Cytidine Deaminase, domain 2"/>
    <property type="match status" value="1"/>
</dbReference>
<dbReference type="Proteomes" id="UP001597391">
    <property type="component" value="Unassembled WGS sequence"/>
</dbReference>
<gene>
    <name evidence="7" type="ORF">ACFSYH_08845</name>
</gene>
<evidence type="ECO:0000256" key="5">
    <source>
        <dbReference type="ARBA" id="ARBA00023049"/>
    </source>
</evidence>
<evidence type="ECO:0000313" key="7">
    <source>
        <dbReference type="EMBL" id="MFD2840676.1"/>
    </source>
</evidence>
<feature type="domain" description="JAB" evidence="6">
    <location>
        <begin position="17"/>
        <end position="121"/>
    </location>
</feature>
<keyword evidence="5" id="KW-0482">Metalloprotease</keyword>
<keyword evidence="4" id="KW-0862">Zinc</keyword>
<evidence type="ECO:0000256" key="4">
    <source>
        <dbReference type="ARBA" id="ARBA00022833"/>
    </source>
</evidence>
<protein>
    <submittedName>
        <fullName evidence="7">Mov34/MPN/PAD-1 family protein</fullName>
    </submittedName>
</protein>
<organism evidence="7 8">
    <name type="scientific">Populibacterium corticicola</name>
    <dbReference type="NCBI Taxonomy" id="1812826"/>
    <lineage>
        <taxon>Bacteria</taxon>
        <taxon>Bacillati</taxon>
        <taxon>Actinomycetota</taxon>
        <taxon>Actinomycetes</taxon>
        <taxon>Micrococcales</taxon>
        <taxon>Jonesiaceae</taxon>
        <taxon>Populibacterium</taxon>
    </lineage>
</organism>
<name>A0ABW5XE89_9MICO</name>
<dbReference type="InterPro" id="IPR028090">
    <property type="entry name" value="JAB_dom_prok"/>
</dbReference>
<accession>A0ABW5XE89</accession>
<evidence type="ECO:0000256" key="3">
    <source>
        <dbReference type="ARBA" id="ARBA00022801"/>
    </source>
</evidence>